<evidence type="ECO:0008006" key="2">
    <source>
        <dbReference type="Google" id="ProtNLM"/>
    </source>
</evidence>
<dbReference type="Gene3D" id="3.20.20.70">
    <property type="entry name" value="Aldolase class I"/>
    <property type="match status" value="1"/>
</dbReference>
<reference evidence="1" key="1">
    <citation type="submission" date="2018-05" db="EMBL/GenBank/DDBJ databases">
        <authorList>
            <person name="Lanie J.A."/>
            <person name="Ng W.-L."/>
            <person name="Kazmierczak K.M."/>
            <person name="Andrzejewski T.M."/>
            <person name="Davidsen T.M."/>
            <person name="Wayne K.J."/>
            <person name="Tettelin H."/>
            <person name="Glass J.I."/>
            <person name="Rusch D."/>
            <person name="Podicherti R."/>
            <person name="Tsui H.-C.T."/>
            <person name="Winkler M.E."/>
        </authorList>
    </citation>
    <scope>NUCLEOTIDE SEQUENCE</scope>
</reference>
<accession>A0A382DDX8</accession>
<dbReference type="AlphaFoldDB" id="A0A382DDX8"/>
<sequence>MDKESKDLPSKTFCILPWVHLSTRPDGAMRVCCTANASSVGATNDRKHGGQVGILKDEEGKPNNLNVSDFLSSWNGTYMKNVRKQMLNGEMPPSCIKCYKEEAAGH</sequence>
<name>A0A382DDX8_9ZZZZ</name>
<protein>
    <recommendedName>
        <fullName evidence="2">4Fe4S-binding SPASM domain-containing protein</fullName>
    </recommendedName>
</protein>
<dbReference type="InterPro" id="IPR013785">
    <property type="entry name" value="Aldolase_TIM"/>
</dbReference>
<feature type="non-terminal residue" evidence="1">
    <location>
        <position position="106"/>
    </location>
</feature>
<proteinExistence type="predicted"/>
<evidence type="ECO:0000313" key="1">
    <source>
        <dbReference type="EMBL" id="SVB36339.1"/>
    </source>
</evidence>
<dbReference type="EMBL" id="UINC01038804">
    <property type="protein sequence ID" value="SVB36339.1"/>
    <property type="molecule type" value="Genomic_DNA"/>
</dbReference>
<gene>
    <name evidence="1" type="ORF">METZ01_LOCUS189193</name>
</gene>
<organism evidence="1">
    <name type="scientific">marine metagenome</name>
    <dbReference type="NCBI Taxonomy" id="408172"/>
    <lineage>
        <taxon>unclassified sequences</taxon>
        <taxon>metagenomes</taxon>
        <taxon>ecological metagenomes</taxon>
    </lineage>
</organism>